<protein>
    <submittedName>
        <fullName evidence="1">Uncharacterized protein</fullName>
    </submittedName>
</protein>
<accession>A0A1W6L7T8</accession>
<dbReference type="AlphaFoldDB" id="A0A1W6L7T8"/>
<dbReference type="EMBL" id="CP015118">
    <property type="protein sequence ID" value="ARN20303.1"/>
    <property type="molecule type" value="Genomic_DNA"/>
</dbReference>
<proteinExistence type="predicted"/>
<sequence>MTNDDIIDIAAGLPIDPATDSPDGQVWRLLCAQTLVELDPGLAGIRADDIAAELATTTGYRELDADAAAYLWLARTQGVSQLIDGE</sequence>
<dbReference type="OrthoDB" id="9939952at2"/>
<evidence type="ECO:0000313" key="1">
    <source>
        <dbReference type="EMBL" id="ARN20303.1"/>
    </source>
</evidence>
<reference evidence="1 2" key="1">
    <citation type="submission" date="2016-04" db="EMBL/GenBank/DDBJ databases">
        <title>Complete genome sequence of natural rubber-degrading, novel Gram-negative bacterium, Rhizobacter gummiphilus strain NS21.</title>
        <authorList>
            <person name="Tabata M."/>
            <person name="Kasai D."/>
            <person name="Fukuda M."/>
        </authorList>
    </citation>
    <scope>NUCLEOTIDE SEQUENCE [LARGE SCALE GENOMIC DNA]</scope>
    <source>
        <strain evidence="1 2">NS21</strain>
    </source>
</reference>
<evidence type="ECO:0000313" key="2">
    <source>
        <dbReference type="Proteomes" id="UP000193427"/>
    </source>
</evidence>
<organism evidence="1 2">
    <name type="scientific">Piscinibacter gummiphilus</name>
    <dbReference type="NCBI Taxonomy" id="946333"/>
    <lineage>
        <taxon>Bacteria</taxon>
        <taxon>Pseudomonadati</taxon>
        <taxon>Pseudomonadota</taxon>
        <taxon>Betaproteobacteria</taxon>
        <taxon>Burkholderiales</taxon>
        <taxon>Sphaerotilaceae</taxon>
        <taxon>Piscinibacter</taxon>
    </lineage>
</organism>
<dbReference type="RefSeq" id="WP_085750575.1">
    <property type="nucleotide sequence ID" value="NZ_BSPR01000014.1"/>
</dbReference>
<keyword evidence="2" id="KW-1185">Reference proteome</keyword>
<gene>
    <name evidence="1" type="ORF">A4W93_10530</name>
</gene>
<name>A0A1W6L7T8_9BURK</name>
<dbReference type="Proteomes" id="UP000193427">
    <property type="component" value="Chromosome"/>
</dbReference>
<dbReference type="KEGG" id="rgu:A4W93_10530"/>